<comment type="caution">
    <text evidence="2">The sequence shown here is derived from an EMBL/GenBank/DDBJ whole genome shotgun (WGS) entry which is preliminary data.</text>
</comment>
<accession>A0ABP7U042</accession>
<keyword evidence="3" id="KW-1185">Reference proteome</keyword>
<evidence type="ECO:0000256" key="1">
    <source>
        <dbReference type="SAM" id="SignalP"/>
    </source>
</evidence>
<gene>
    <name evidence="2" type="ORF">GCM10022386_17680</name>
</gene>
<evidence type="ECO:0000313" key="2">
    <source>
        <dbReference type="EMBL" id="GAA4033614.1"/>
    </source>
</evidence>
<evidence type="ECO:0000313" key="3">
    <source>
        <dbReference type="Proteomes" id="UP001500968"/>
    </source>
</evidence>
<feature type="chain" id="PRO_5046184972" evidence="1">
    <location>
        <begin position="22"/>
        <end position="123"/>
    </location>
</feature>
<dbReference type="RefSeq" id="WP_324689406.1">
    <property type="nucleotide sequence ID" value="NZ_BAABCR010000015.1"/>
</dbReference>
<sequence>MKTSYFSIALLMIFSFSFSQNKTTFFTFKENIAPTIFNTQSNPSVEVLSLQMLGKSAWEYNFDKDKINLTPKYFSWDTDSRRIESTKNMISNVQRQDLCGRDLPIDIHSEVIQKVYLRSLYYP</sequence>
<reference evidence="3" key="1">
    <citation type="journal article" date="2019" name="Int. J. Syst. Evol. Microbiol.">
        <title>The Global Catalogue of Microorganisms (GCM) 10K type strain sequencing project: providing services to taxonomists for standard genome sequencing and annotation.</title>
        <authorList>
            <consortium name="The Broad Institute Genomics Platform"/>
            <consortium name="The Broad Institute Genome Sequencing Center for Infectious Disease"/>
            <person name="Wu L."/>
            <person name="Ma J."/>
        </authorList>
    </citation>
    <scope>NUCLEOTIDE SEQUENCE [LARGE SCALE GENOMIC DNA]</scope>
    <source>
        <strain evidence="3">JCM 17064</strain>
    </source>
</reference>
<proteinExistence type="predicted"/>
<name>A0ABP7U042_9FLAO</name>
<protein>
    <submittedName>
        <fullName evidence="2">Uncharacterized protein</fullName>
    </submittedName>
</protein>
<keyword evidence="1" id="KW-0732">Signal</keyword>
<dbReference type="EMBL" id="BAABCR010000015">
    <property type="protein sequence ID" value="GAA4033614.1"/>
    <property type="molecule type" value="Genomic_DNA"/>
</dbReference>
<organism evidence="2 3">
    <name type="scientific">Flavobacterium cheonhonense</name>
    <dbReference type="NCBI Taxonomy" id="706185"/>
    <lineage>
        <taxon>Bacteria</taxon>
        <taxon>Pseudomonadati</taxon>
        <taxon>Bacteroidota</taxon>
        <taxon>Flavobacteriia</taxon>
        <taxon>Flavobacteriales</taxon>
        <taxon>Flavobacteriaceae</taxon>
        <taxon>Flavobacterium</taxon>
    </lineage>
</organism>
<dbReference type="Proteomes" id="UP001500968">
    <property type="component" value="Unassembled WGS sequence"/>
</dbReference>
<feature type="signal peptide" evidence="1">
    <location>
        <begin position="1"/>
        <end position="21"/>
    </location>
</feature>